<name>A0AAV4VVI9_9ARAC</name>
<keyword evidence="3" id="KW-1185">Reference proteome</keyword>
<accession>A0AAV4VVI9</accession>
<dbReference type="Pfam" id="PF00078">
    <property type="entry name" value="RVT_1"/>
    <property type="match status" value="1"/>
</dbReference>
<dbReference type="Gene3D" id="3.60.10.10">
    <property type="entry name" value="Endonuclease/exonuclease/phosphatase"/>
    <property type="match status" value="1"/>
</dbReference>
<dbReference type="EMBL" id="BPLQ01013598">
    <property type="protein sequence ID" value="GIY73320.1"/>
    <property type="molecule type" value="Genomic_DNA"/>
</dbReference>
<dbReference type="InterPro" id="IPR000477">
    <property type="entry name" value="RT_dom"/>
</dbReference>
<sequence length="618" mass="71391">MTNKFQNCNNFTGGHLNLGNARAATPFLNNTIVKFKYDFFSLNEPYSFEDHITGIPINYTIIAHNRAPKAAIIIKSIYNSQVIFINIEIIILLANIYNQDFLLVSAYCPPSQNIDDNLHIISSFLSNKNLDFNQLPAGELNTHIKQIQESIYKENAYKPTLNNNSQYKKRTNDIWWTSELEIKKKKTIARRRRFQKEKGQQLRTIKKTIFKKNLAEYKKLILITKRTKFKEFITSITNSNIFGRNYNILANKKKRSSINKPIINQDGILSESTLESVNNILDYHFPWTDGQRTPSSCIQPFNFPNYTPLTCKEVESVITQIKPRKAVGTDGLPGEIIKEIFLVSRVWFTDLLNHLLKNGIFPAAWKIARIVLLDKDNKSLDYPSHFRPICVLPCWGKILDKITTNRLSYHLESNHLLSENQFGFRKNRSTILALKNILDFHRAENNNNHLTCLISIYMANAFNAVDWNILLDKIDNLNIPTYLKEIIANFLNNRSVILQQQHKNYNKGIPQGSSLGPILWNIFINEFLQLDFSKNIKVQAFADDQLIMIKAPASYCFTNDRTVIQPHSLSHHKPIIPPWNSYSISWTLFNKDLQGVLIFTDGSKMNQSIRGLPQQHRS</sequence>
<dbReference type="Proteomes" id="UP001054837">
    <property type="component" value="Unassembled WGS sequence"/>
</dbReference>
<feature type="domain" description="Reverse transcriptase" evidence="1">
    <location>
        <begin position="354"/>
        <end position="618"/>
    </location>
</feature>
<protein>
    <recommendedName>
        <fullName evidence="1">Reverse transcriptase domain-containing protein</fullName>
    </recommendedName>
</protein>
<evidence type="ECO:0000313" key="2">
    <source>
        <dbReference type="EMBL" id="GIY73320.1"/>
    </source>
</evidence>
<proteinExistence type="predicted"/>
<dbReference type="SUPFAM" id="SSF56219">
    <property type="entry name" value="DNase I-like"/>
    <property type="match status" value="1"/>
</dbReference>
<dbReference type="CDD" id="cd01650">
    <property type="entry name" value="RT_nLTR_like"/>
    <property type="match status" value="1"/>
</dbReference>
<dbReference type="AlphaFoldDB" id="A0AAV4VVI9"/>
<gene>
    <name evidence="2" type="primary">R1A1-elementORF2_680</name>
    <name evidence="2" type="ORF">CDAR_530971</name>
</gene>
<organism evidence="2 3">
    <name type="scientific">Caerostris darwini</name>
    <dbReference type="NCBI Taxonomy" id="1538125"/>
    <lineage>
        <taxon>Eukaryota</taxon>
        <taxon>Metazoa</taxon>
        <taxon>Ecdysozoa</taxon>
        <taxon>Arthropoda</taxon>
        <taxon>Chelicerata</taxon>
        <taxon>Arachnida</taxon>
        <taxon>Araneae</taxon>
        <taxon>Araneomorphae</taxon>
        <taxon>Entelegynae</taxon>
        <taxon>Araneoidea</taxon>
        <taxon>Araneidae</taxon>
        <taxon>Caerostris</taxon>
    </lineage>
</organism>
<reference evidence="2 3" key="1">
    <citation type="submission" date="2021-06" db="EMBL/GenBank/DDBJ databases">
        <title>Caerostris darwini draft genome.</title>
        <authorList>
            <person name="Kono N."/>
            <person name="Arakawa K."/>
        </authorList>
    </citation>
    <scope>NUCLEOTIDE SEQUENCE [LARGE SCALE GENOMIC DNA]</scope>
</reference>
<evidence type="ECO:0000313" key="3">
    <source>
        <dbReference type="Proteomes" id="UP001054837"/>
    </source>
</evidence>
<dbReference type="GO" id="GO:0071897">
    <property type="term" value="P:DNA biosynthetic process"/>
    <property type="evidence" value="ECO:0007669"/>
    <property type="project" value="UniProtKB-ARBA"/>
</dbReference>
<dbReference type="PANTHER" id="PTHR19446">
    <property type="entry name" value="REVERSE TRANSCRIPTASES"/>
    <property type="match status" value="1"/>
</dbReference>
<comment type="caution">
    <text evidence="2">The sequence shown here is derived from an EMBL/GenBank/DDBJ whole genome shotgun (WGS) entry which is preliminary data.</text>
</comment>
<dbReference type="InterPro" id="IPR043502">
    <property type="entry name" value="DNA/RNA_pol_sf"/>
</dbReference>
<evidence type="ECO:0000259" key="1">
    <source>
        <dbReference type="PROSITE" id="PS50878"/>
    </source>
</evidence>
<dbReference type="SUPFAM" id="SSF56672">
    <property type="entry name" value="DNA/RNA polymerases"/>
    <property type="match status" value="1"/>
</dbReference>
<dbReference type="InterPro" id="IPR036691">
    <property type="entry name" value="Endo/exonu/phosph_ase_sf"/>
</dbReference>
<dbReference type="PROSITE" id="PS50878">
    <property type="entry name" value="RT_POL"/>
    <property type="match status" value="1"/>
</dbReference>